<gene>
    <name evidence="1" type="ORF">HID58_074879</name>
</gene>
<dbReference type="Proteomes" id="UP000824890">
    <property type="component" value="Unassembled WGS sequence"/>
</dbReference>
<evidence type="ECO:0000313" key="1">
    <source>
        <dbReference type="EMBL" id="KAH0867857.1"/>
    </source>
</evidence>
<sequence length="129" mass="15116">MVDTVRTTNEETNEETRIRLSEKSAPQITYTIEECFEKSNTKMEKVKNCTWDKQLEKCSSSIHDQLSTMKHNEIVQAMFHESCLDDQCALRIQRTAYMKPMHLGLKEQYVQQLEAVQSLSLKLFKNQPQ</sequence>
<protein>
    <submittedName>
        <fullName evidence="1">Uncharacterized protein</fullName>
    </submittedName>
</protein>
<evidence type="ECO:0000313" key="2">
    <source>
        <dbReference type="Proteomes" id="UP000824890"/>
    </source>
</evidence>
<reference evidence="1 2" key="1">
    <citation type="submission" date="2021-05" db="EMBL/GenBank/DDBJ databases">
        <title>Genome Assembly of Synthetic Allotetraploid Brassica napus Reveals Homoeologous Exchanges between Subgenomes.</title>
        <authorList>
            <person name="Davis J.T."/>
        </authorList>
    </citation>
    <scope>NUCLEOTIDE SEQUENCE [LARGE SCALE GENOMIC DNA]</scope>
    <source>
        <strain evidence="2">cv. Da-Ae</strain>
        <tissue evidence="1">Seedling</tissue>
    </source>
</reference>
<accession>A0ABQ7YI47</accession>
<keyword evidence="2" id="KW-1185">Reference proteome</keyword>
<comment type="caution">
    <text evidence="1">The sequence shown here is derived from an EMBL/GenBank/DDBJ whole genome shotgun (WGS) entry which is preliminary data.</text>
</comment>
<name>A0ABQ7YI47_BRANA</name>
<proteinExistence type="predicted"/>
<feature type="non-terminal residue" evidence="1">
    <location>
        <position position="129"/>
    </location>
</feature>
<organism evidence="1 2">
    <name type="scientific">Brassica napus</name>
    <name type="common">Rape</name>
    <dbReference type="NCBI Taxonomy" id="3708"/>
    <lineage>
        <taxon>Eukaryota</taxon>
        <taxon>Viridiplantae</taxon>
        <taxon>Streptophyta</taxon>
        <taxon>Embryophyta</taxon>
        <taxon>Tracheophyta</taxon>
        <taxon>Spermatophyta</taxon>
        <taxon>Magnoliopsida</taxon>
        <taxon>eudicotyledons</taxon>
        <taxon>Gunneridae</taxon>
        <taxon>Pentapetalae</taxon>
        <taxon>rosids</taxon>
        <taxon>malvids</taxon>
        <taxon>Brassicales</taxon>
        <taxon>Brassicaceae</taxon>
        <taxon>Brassiceae</taxon>
        <taxon>Brassica</taxon>
    </lineage>
</organism>
<dbReference type="EMBL" id="JAGKQM010000017">
    <property type="protein sequence ID" value="KAH0867857.1"/>
    <property type="molecule type" value="Genomic_DNA"/>
</dbReference>